<dbReference type="EMBL" id="JANIEX010000308">
    <property type="protein sequence ID" value="KAJ3569079.1"/>
    <property type="molecule type" value="Genomic_DNA"/>
</dbReference>
<name>A0AAD5YR32_9AGAR</name>
<evidence type="ECO:0000313" key="2">
    <source>
        <dbReference type="EMBL" id="KAJ3569079.1"/>
    </source>
</evidence>
<protein>
    <submittedName>
        <fullName evidence="2">Uncharacterized protein</fullName>
    </submittedName>
</protein>
<accession>A0AAD5YR32</accession>
<evidence type="ECO:0000256" key="1">
    <source>
        <dbReference type="SAM" id="MobiDB-lite"/>
    </source>
</evidence>
<feature type="compositionally biased region" description="Polar residues" evidence="1">
    <location>
        <begin position="316"/>
        <end position="337"/>
    </location>
</feature>
<dbReference type="AlphaFoldDB" id="A0AAD5YR32"/>
<feature type="region of interest" description="Disordered" evidence="1">
    <location>
        <begin position="1"/>
        <end position="32"/>
    </location>
</feature>
<gene>
    <name evidence="2" type="ORF">NP233_g5295</name>
</gene>
<organism evidence="2 3">
    <name type="scientific">Leucocoprinus birnbaumii</name>
    <dbReference type="NCBI Taxonomy" id="56174"/>
    <lineage>
        <taxon>Eukaryota</taxon>
        <taxon>Fungi</taxon>
        <taxon>Dikarya</taxon>
        <taxon>Basidiomycota</taxon>
        <taxon>Agaricomycotina</taxon>
        <taxon>Agaricomycetes</taxon>
        <taxon>Agaricomycetidae</taxon>
        <taxon>Agaricales</taxon>
        <taxon>Agaricineae</taxon>
        <taxon>Agaricaceae</taxon>
        <taxon>Leucocoprinus</taxon>
    </lineage>
</organism>
<keyword evidence="3" id="KW-1185">Reference proteome</keyword>
<dbReference type="Proteomes" id="UP001213000">
    <property type="component" value="Unassembled WGS sequence"/>
</dbReference>
<sequence length="349" mass="38790">MASAVAPPMHPNVAPVQPSNIAPTHHVNEGNTNVPVVVPQGLNTHSIPYNHASRNNHNHNCCCTNCSNTHSNSSSPSTFRSIPSLTIVPILKGRSNFNDWETVVKTAIGSLRLYGHVYDGKNWPQVPGIHPSYPPDIIHGTEEEQKRSAQWWEDDFAAQHVLLTHVSTTVNNMIQASHLPTAREILNRLTDLYAGRQWHSGKATWDSLVSLCHNNDLQKYCQQWLSGFTTIRQTQYPLATSVAITGFFNKLPDIGHLGGLKGDWCRRMRTIDDLDPAPFHTAVQDALDLLDTFGNRRLLLLQNNTAPPQRGPPFSRTPQNPNTNTTASTPINLPNTQPRAVKFVVGRRI</sequence>
<comment type="caution">
    <text evidence="2">The sequence shown here is derived from an EMBL/GenBank/DDBJ whole genome shotgun (WGS) entry which is preliminary data.</text>
</comment>
<reference evidence="2" key="1">
    <citation type="submission" date="2022-07" db="EMBL/GenBank/DDBJ databases">
        <title>Genome Sequence of Leucocoprinus birnbaumii.</title>
        <authorList>
            <person name="Buettner E."/>
        </authorList>
    </citation>
    <scope>NUCLEOTIDE SEQUENCE</scope>
    <source>
        <strain evidence="2">VT141</strain>
    </source>
</reference>
<proteinExistence type="predicted"/>
<feature type="region of interest" description="Disordered" evidence="1">
    <location>
        <begin position="303"/>
        <end position="337"/>
    </location>
</feature>
<evidence type="ECO:0000313" key="3">
    <source>
        <dbReference type="Proteomes" id="UP001213000"/>
    </source>
</evidence>